<dbReference type="EMBL" id="KY321384">
    <property type="protein sequence ID" value="APQ43789.1"/>
    <property type="molecule type" value="Genomic_DNA"/>
</dbReference>
<organism evidence="2">
    <name type="scientific">Lacticaseibacillus rhamnosus</name>
    <name type="common">Lactobacillus rhamnosus</name>
    <dbReference type="NCBI Taxonomy" id="47715"/>
    <lineage>
        <taxon>Bacteria</taxon>
        <taxon>Bacillati</taxon>
        <taxon>Bacillota</taxon>
        <taxon>Bacilli</taxon>
        <taxon>Lactobacillales</taxon>
        <taxon>Lactobacillaceae</taxon>
        <taxon>Lacticaseibacillus</taxon>
    </lineage>
</organism>
<keyword evidence="1" id="KW-0472">Membrane</keyword>
<sequence length="29" mass="3258">MNSFDKAIIAPLLVGVFLLLLKYALDNHK</sequence>
<name>A0A288SL41_LACRH</name>
<geneLocation type="plasmid" evidence="2">
    <name>unnamed</name>
</geneLocation>
<evidence type="ECO:0000256" key="1">
    <source>
        <dbReference type="SAM" id="Phobius"/>
    </source>
</evidence>
<keyword evidence="2" id="KW-0614">Plasmid</keyword>
<dbReference type="AlphaFoldDB" id="A0A288SL41"/>
<reference evidence="2" key="1">
    <citation type="journal article" date="2017" name="Sci. Rep.">
        <title>Toward the identification of a type I toxin-antitoxin system in the plasmid DNA of dairy Lactobacillus rhamnosus.</title>
        <authorList>
            <person name="Folli C."/>
            <person name="Levante A."/>
            <person name="Percudani R."/>
            <person name="Amidani D."/>
            <person name="Bottazzi S."/>
            <person name="Ferrari A."/>
            <person name="Rivetti C."/>
            <person name="Neviani E."/>
            <person name="Lazzi C."/>
        </authorList>
    </citation>
    <scope>NUCLEOTIDE SEQUENCE</scope>
    <source>
        <strain evidence="3">PR1019</strain>
        <strain evidence="2">PR1473</strain>
        <plasmid evidence="2">unnamed</plasmid>
    </source>
</reference>
<dbReference type="EMBL" id="KY321383">
    <property type="protein sequence ID" value="APQ43788.1"/>
    <property type="molecule type" value="Genomic_DNA"/>
</dbReference>
<protein>
    <submittedName>
        <fullName evidence="2">Lpt</fullName>
    </submittedName>
</protein>
<feature type="transmembrane region" description="Helical" evidence="1">
    <location>
        <begin position="6"/>
        <end position="25"/>
    </location>
</feature>
<gene>
    <name evidence="2" type="primary">lpt</name>
</gene>
<accession>A0A288SL41</accession>
<evidence type="ECO:0000313" key="3">
    <source>
        <dbReference type="EMBL" id="APQ43789.1"/>
    </source>
</evidence>
<evidence type="ECO:0000313" key="2">
    <source>
        <dbReference type="EMBL" id="APQ43788.1"/>
    </source>
</evidence>
<proteinExistence type="predicted"/>
<keyword evidence="1" id="KW-0812">Transmembrane</keyword>
<keyword evidence="1" id="KW-1133">Transmembrane helix</keyword>